<dbReference type="RefSeq" id="WP_188904320.1">
    <property type="nucleotide sequence ID" value="NZ_BMKS01000029.1"/>
</dbReference>
<gene>
    <name evidence="3" type="ORF">GCM10010964_44420</name>
</gene>
<keyword evidence="2" id="KW-1133">Transmembrane helix</keyword>
<keyword evidence="4" id="KW-1185">Reference proteome</keyword>
<dbReference type="Proteomes" id="UP000597507">
    <property type="component" value="Unassembled WGS sequence"/>
</dbReference>
<name>A0A8J3EEI3_9PROT</name>
<protein>
    <recommendedName>
        <fullName evidence="5">DUF2933 domain-containing protein</fullName>
    </recommendedName>
</protein>
<accession>A0A8J3EEI3</accession>
<keyword evidence="2" id="KW-0812">Transmembrane</keyword>
<feature type="compositionally biased region" description="Basic and acidic residues" evidence="1">
    <location>
        <begin position="95"/>
        <end position="105"/>
    </location>
</feature>
<reference evidence="3 4" key="1">
    <citation type="journal article" date="2014" name="Int. J. Syst. Evol. Microbiol.">
        <title>Complete genome sequence of Corynebacterium casei LMG S-19264T (=DSM 44701T), isolated from a smear-ripened cheese.</title>
        <authorList>
            <consortium name="US DOE Joint Genome Institute (JGI-PGF)"/>
            <person name="Walter F."/>
            <person name="Albersmeier A."/>
            <person name="Kalinowski J."/>
            <person name="Ruckert C."/>
        </authorList>
    </citation>
    <scope>NUCLEOTIDE SEQUENCE [LARGE SCALE GENOMIC DNA]</scope>
    <source>
        <strain evidence="3 4">CGMCC 1.16330</strain>
    </source>
</reference>
<evidence type="ECO:0000256" key="2">
    <source>
        <dbReference type="SAM" id="Phobius"/>
    </source>
</evidence>
<dbReference type="AlphaFoldDB" id="A0A8J3EEI3"/>
<sequence>MNAISSLPSARAAAPPRRGLVGRLPPWLRSRWAVVLGVFALVGAALALGWPWLAAAGLAPLVLSVLPCAAMCALGLCMAKGGGGSCHAQADASDLEAHPSRRDAA</sequence>
<feature type="transmembrane region" description="Helical" evidence="2">
    <location>
        <begin position="58"/>
        <end position="79"/>
    </location>
</feature>
<organism evidence="3 4">
    <name type="scientific">Caldovatus sediminis</name>
    <dbReference type="NCBI Taxonomy" id="2041189"/>
    <lineage>
        <taxon>Bacteria</taxon>
        <taxon>Pseudomonadati</taxon>
        <taxon>Pseudomonadota</taxon>
        <taxon>Alphaproteobacteria</taxon>
        <taxon>Acetobacterales</taxon>
        <taxon>Roseomonadaceae</taxon>
        <taxon>Caldovatus</taxon>
    </lineage>
</organism>
<feature type="region of interest" description="Disordered" evidence="1">
    <location>
        <begin position="83"/>
        <end position="105"/>
    </location>
</feature>
<evidence type="ECO:0000313" key="3">
    <source>
        <dbReference type="EMBL" id="GGG52383.1"/>
    </source>
</evidence>
<evidence type="ECO:0000313" key="4">
    <source>
        <dbReference type="Proteomes" id="UP000597507"/>
    </source>
</evidence>
<proteinExistence type="predicted"/>
<evidence type="ECO:0000256" key="1">
    <source>
        <dbReference type="SAM" id="MobiDB-lite"/>
    </source>
</evidence>
<evidence type="ECO:0008006" key="5">
    <source>
        <dbReference type="Google" id="ProtNLM"/>
    </source>
</evidence>
<feature type="transmembrane region" description="Helical" evidence="2">
    <location>
        <begin position="32"/>
        <end position="52"/>
    </location>
</feature>
<comment type="caution">
    <text evidence="3">The sequence shown here is derived from an EMBL/GenBank/DDBJ whole genome shotgun (WGS) entry which is preliminary data.</text>
</comment>
<dbReference type="EMBL" id="BMKS01000029">
    <property type="protein sequence ID" value="GGG52383.1"/>
    <property type="molecule type" value="Genomic_DNA"/>
</dbReference>
<keyword evidence="2" id="KW-0472">Membrane</keyword>